<accession>A0A0G1RT00</accession>
<evidence type="ECO:0000313" key="2">
    <source>
        <dbReference type="Proteomes" id="UP000034794"/>
    </source>
</evidence>
<organism evidence="1 2">
    <name type="scientific">Candidatus Collierbacteria bacterium GW2011_GWA2_46_26</name>
    <dbReference type="NCBI Taxonomy" id="1618381"/>
    <lineage>
        <taxon>Bacteria</taxon>
        <taxon>Candidatus Collieribacteriota</taxon>
    </lineage>
</organism>
<dbReference type="EMBL" id="LCMI01000006">
    <property type="protein sequence ID" value="KKU33073.1"/>
    <property type="molecule type" value="Genomic_DNA"/>
</dbReference>
<evidence type="ECO:0000313" key="1">
    <source>
        <dbReference type="EMBL" id="KKU33073.1"/>
    </source>
</evidence>
<sequence length="141" mass="16339">MQSSRASATANAVMPKVLSQFRPKSRYLSPRLTPPQPQLPRRWCWDLPLLCSSVEAVSLPSPDVRISYTTRPSTGRVFLFLYSSLFQQTMNGHIDITKPSYNTIIQETTIHQFWFIFLHQVNHRLYRIQSGLRRSGRCTAR</sequence>
<reference evidence="1 2" key="1">
    <citation type="journal article" date="2015" name="Nature">
        <title>rRNA introns, odd ribosomes, and small enigmatic genomes across a large radiation of phyla.</title>
        <authorList>
            <person name="Brown C.T."/>
            <person name="Hug L.A."/>
            <person name="Thomas B.C."/>
            <person name="Sharon I."/>
            <person name="Castelle C.J."/>
            <person name="Singh A."/>
            <person name="Wilkins M.J."/>
            <person name="Williams K.H."/>
            <person name="Banfield J.F."/>
        </authorList>
    </citation>
    <scope>NUCLEOTIDE SEQUENCE [LARGE SCALE GENOMIC DNA]</scope>
</reference>
<protein>
    <submittedName>
        <fullName evidence="1">Uncharacterized protein</fullName>
    </submittedName>
</protein>
<name>A0A0G1RT00_9BACT</name>
<dbReference type="Proteomes" id="UP000034794">
    <property type="component" value="Unassembled WGS sequence"/>
</dbReference>
<comment type="caution">
    <text evidence="1">The sequence shown here is derived from an EMBL/GenBank/DDBJ whole genome shotgun (WGS) entry which is preliminary data.</text>
</comment>
<dbReference type="AlphaFoldDB" id="A0A0G1RT00"/>
<proteinExistence type="predicted"/>
<gene>
    <name evidence="1" type="ORF">UX47_C0006G0044</name>
</gene>